<feature type="transmembrane region" description="Helical" evidence="9">
    <location>
        <begin position="291"/>
        <end position="313"/>
    </location>
</feature>
<comment type="subcellular location">
    <subcellularLocation>
        <location evidence="1">Golgi apparatus membrane</location>
        <topology evidence="1">Multi-pass membrane protein</topology>
    </subcellularLocation>
</comment>
<keyword evidence="3 11" id="KW-0808">Transferase</keyword>
<evidence type="ECO:0000256" key="3">
    <source>
        <dbReference type="ARBA" id="ARBA00022679"/>
    </source>
</evidence>
<dbReference type="AlphaFoldDB" id="G9BAK9"/>
<name>G9BAK9_9ARCH</name>
<evidence type="ECO:0000256" key="5">
    <source>
        <dbReference type="ARBA" id="ARBA00022989"/>
    </source>
</evidence>
<evidence type="ECO:0000256" key="7">
    <source>
        <dbReference type="ARBA" id="ARBA00023136"/>
    </source>
</evidence>
<keyword evidence="4 9" id="KW-0812">Transmembrane</keyword>
<feature type="domain" description="Glycosyltransferase 2-like" evidence="10">
    <location>
        <begin position="119"/>
        <end position="305"/>
    </location>
</feature>
<evidence type="ECO:0000313" key="11">
    <source>
        <dbReference type="EMBL" id="ADP09425.1"/>
    </source>
</evidence>
<reference evidence="11" key="1">
    <citation type="journal article" date="2012" name="Environ. Microbiol.">
        <title>Genetic structure of three fosmid-fragments encoding 16S rRNA genes of the Miscellaneous Crenarchaeotic Group (MCG): implications for physiology and evolution of marine sedimentary archaea.</title>
        <authorList>
            <person name="Li P.Y."/>
            <person name="Xie B.B."/>
            <person name="Zhang X.Y."/>
            <person name="Qin Q.L."/>
            <person name="Dang H.Y."/>
            <person name="Wang X.M."/>
            <person name="Chen X.L."/>
            <person name="Yu J."/>
            <person name="Zhang Y.Z."/>
        </authorList>
    </citation>
    <scope>NUCLEOTIDE SEQUENCE</scope>
</reference>
<evidence type="ECO:0000256" key="1">
    <source>
        <dbReference type="ARBA" id="ARBA00004653"/>
    </source>
</evidence>
<gene>
    <name evidence="11" type="ORF">E6-3G_10</name>
</gene>
<dbReference type="Gene3D" id="3.90.550.10">
    <property type="entry name" value="Spore Coat Polysaccharide Biosynthesis Protein SpsA, Chain A"/>
    <property type="match status" value="1"/>
</dbReference>
<keyword evidence="5 9" id="KW-1133">Transmembrane helix</keyword>
<dbReference type="GO" id="GO:0071555">
    <property type="term" value="P:cell wall organization"/>
    <property type="evidence" value="ECO:0007669"/>
    <property type="project" value="UniProtKB-KW"/>
</dbReference>
<evidence type="ECO:0000259" key="10">
    <source>
        <dbReference type="Pfam" id="PF13632"/>
    </source>
</evidence>
<evidence type="ECO:0000256" key="6">
    <source>
        <dbReference type="ARBA" id="ARBA00023034"/>
    </source>
</evidence>
<keyword evidence="8" id="KW-0961">Cell wall biogenesis/degradation</keyword>
<dbReference type="InterPro" id="IPR029044">
    <property type="entry name" value="Nucleotide-diphossugar_trans"/>
</dbReference>
<organism evidence="11">
    <name type="scientific">uncultured marine crenarchaeote E6-3G</name>
    <dbReference type="NCBI Taxonomy" id="907719"/>
    <lineage>
        <taxon>Archaea</taxon>
        <taxon>Candidatus Bathyarchaeota</taxon>
        <taxon>environmental samples</taxon>
    </lineage>
</organism>
<dbReference type="SUPFAM" id="SSF53448">
    <property type="entry name" value="Nucleotide-diphospho-sugar transferases"/>
    <property type="match status" value="1"/>
</dbReference>
<feature type="transmembrane region" description="Helical" evidence="9">
    <location>
        <begin position="413"/>
        <end position="433"/>
    </location>
</feature>
<evidence type="ECO:0000256" key="8">
    <source>
        <dbReference type="ARBA" id="ARBA00023316"/>
    </source>
</evidence>
<dbReference type="InterPro" id="IPR001173">
    <property type="entry name" value="Glyco_trans_2-like"/>
</dbReference>
<dbReference type="EMBL" id="HQ214610">
    <property type="protein sequence ID" value="ADP09425.1"/>
    <property type="molecule type" value="Genomic_DNA"/>
</dbReference>
<proteinExistence type="predicted"/>
<evidence type="ECO:0000256" key="2">
    <source>
        <dbReference type="ARBA" id="ARBA00022676"/>
    </source>
</evidence>
<evidence type="ECO:0000256" key="4">
    <source>
        <dbReference type="ARBA" id="ARBA00022692"/>
    </source>
</evidence>
<evidence type="ECO:0000256" key="9">
    <source>
        <dbReference type="SAM" id="Phobius"/>
    </source>
</evidence>
<dbReference type="PANTHER" id="PTHR32044">
    <property type="entry name" value="GLUCOMANNAN 4-BETA-MANNOSYLTRANSFERASE 9"/>
    <property type="match status" value="1"/>
</dbReference>
<dbReference type="GO" id="GO:0016757">
    <property type="term" value="F:glycosyltransferase activity"/>
    <property type="evidence" value="ECO:0007669"/>
    <property type="project" value="UniProtKB-KW"/>
</dbReference>
<sequence>MLPYGYNCFYMVYASSKYEHPKLMEVENHPVVTVQLPIFNERYVITRLIDAVCSMKWPSGKLQIQILDDSSDDTSTLINELVEELRLEGHEIQLLRREIRDGFKAGALQNALKYSRGEYIAIFDADFVPPQNFLKTTIPLMEEDDNLGIIQARWGHINRDYNSLTEAFALGIDSHHIVEQSGRSALGMPMSFNGSCGILRKKAIQDAGGWASNTLSEDLDLSYRIQLRGWNAVYLRDPVVPGEVPPNINAYRSQQSRWAKGGIQCSRKLLRPIWRSKLFTIAQKIQATIHLSYYAINPIILMTLLLAVPLLALDAFSLVPFWTPYIVLFGLCAFSSFTMYFTSIKTQNLGLREKLPYLGLLSLIGYGLSARCSLSVMNGFIEPGGFFERTPKYDIRSKRDEWRNKRYQPYSKASFIEIFLMFYAFVGMIFAYIHGIWSMLFYLSVYFMGYLSIAYFMNIPKHPKTRIA</sequence>
<feature type="transmembrane region" description="Helical" evidence="9">
    <location>
        <begin position="439"/>
        <end position="457"/>
    </location>
</feature>
<dbReference type="FunFam" id="3.90.550.10:FF:000057">
    <property type="entry name" value="Glycosyltransferase-like protein, family 2"/>
    <property type="match status" value="1"/>
</dbReference>
<protein>
    <submittedName>
        <fullName evidence="11">Glycosyltransferase</fullName>
    </submittedName>
</protein>
<dbReference type="Pfam" id="PF13632">
    <property type="entry name" value="Glyco_trans_2_3"/>
    <property type="match status" value="1"/>
</dbReference>
<keyword evidence="7 9" id="KW-0472">Membrane</keyword>
<accession>G9BAK9</accession>
<keyword evidence="6" id="KW-0333">Golgi apparatus</keyword>
<keyword evidence="2" id="KW-0328">Glycosyltransferase</keyword>
<dbReference type="PANTHER" id="PTHR32044:SF80">
    <property type="entry name" value="XYLOGLUCAN GLYCOSYLTRANSFERASE 2-RELATED"/>
    <property type="match status" value="1"/>
</dbReference>
<feature type="transmembrane region" description="Helical" evidence="9">
    <location>
        <begin position="325"/>
        <end position="343"/>
    </location>
</feature>